<dbReference type="SUPFAM" id="SSF55781">
    <property type="entry name" value="GAF domain-like"/>
    <property type="match status" value="2"/>
</dbReference>
<feature type="domain" description="GGDEF" evidence="4">
    <location>
        <begin position="411"/>
        <end position="544"/>
    </location>
</feature>
<dbReference type="SMART" id="SM00267">
    <property type="entry name" value="GGDEF"/>
    <property type="match status" value="1"/>
</dbReference>
<dbReference type="AlphaFoldDB" id="A0A2K8UIN5"/>
<dbReference type="Gene3D" id="3.30.70.270">
    <property type="match status" value="1"/>
</dbReference>
<dbReference type="InterPro" id="IPR029787">
    <property type="entry name" value="Nucleotide_cyclase"/>
</dbReference>
<geneLocation type="plasmid" evidence="6">
    <name>pts417</name>
</geneLocation>
<dbReference type="Pfam" id="PF13185">
    <property type="entry name" value="GAF_2"/>
    <property type="match status" value="1"/>
</dbReference>
<comment type="catalytic activity">
    <reaction evidence="3">
        <text>2 GTP = 3',3'-c-di-GMP + 2 diphosphate</text>
        <dbReference type="Rhea" id="RHEA:24898"/>
        <dbReference type="ChEBI" id="CHEBI:33019"/>
        <dbReference type="ChEBI" id="CHEBI:37565"/>
        <dbReference type="ChEBI" id="CHEBI:58805"/>
        <dbReference type="EC" id="2.7.7.65"/>
    </reaction>
</comment>
<dbReference type="CDD" id="cd01949">
    <property type="entry name" value="GGDEF"/>
    <property type="match status" value="1"/>
</dbReference>
<dbReference type="FunFam" id="3.30.70.270:FF:000001">
    <property type="entry name" value="Diguanylate cyclase domain protein"/>
    <property type="match status" value="1"/>
</dbReference>
<comment type="cofactor">
    <cofactor evidence="1">
        <name>Mg(2+)</name>
        <dbReference type="ChEBI" id="CHEBI:18420"/>
    </cofactor>
</comment>
<dbReference type="RefSeq" id="WP_100922686.1">
    <property type="nucleotide sequence ID" value="NZ_CP020371.1"/>
</dbReference>
<dbReference type="PANTHER" id="PTHR45138:SF9">
    <property type="entry name" value="DIGUANYLATE CYCLASE DGCM-RELATED"/>
    <property type="match status" value="1"/>
</dbReference>
<sequence>MSAAHPALRVIEVAQYLTGLTVAQDVWGEASRAVISLLDADWCAVGALDDAGAIWLHAWAFTEPVFAADWSVVPTAVGPDPHPSAQPPPQPGPALRHCIAETLDSGFLGFYVRTDPDPGTVMCLPITQESRVTAVLAVGHRGGEPPSNECLNVYLAVAGMVGTAATRLASECELREHRRHLAALVEERTAALRATNRQLQREVRERKSNQAILAARLRLIALAPSHGLTELLRATLDEVEALTGSTIGFYHFIDADQRTISLQTWSTNTIQNMCQAVGEGQHYPLDQAGVWVDCVRQGRPIIHNDYASLPQRRGLPPGHVTIVRQLTAPVLRDGRIVAILGVGNKPRNYTVRDQGVVAALADLAWDTVERKRLQDLLQHQATTDELTGLPNRRLFMEQAAQELARSLRYGYDCSIAMIDLDHFKEINDVAGHAAGDQALVTMARAYQASLRETDLFARVGGDEFALLLPQTGPVSAREVVERLRAALAAGPGEDPQAAPTLTISVGIASFPGVPGELDALLRCADQALYCAKAAGRNCVCIAPPASNSSMRAP</sequence>
<dbReference type="EMBL" id="CP020371">
    <property type="protein sequence ID" value="AUB85031.1"/>
    <property type="molecule type" value="Genomic_DNA"/>
</dbReference>
<evidence type="ECO:0000259" key="4">
    <source>
        <dbReference type="PROSITE" id="PS50887"/>
    </source>
</evidence>
<protein>
    <recommendedName>
        <fullName evidence="2">diguanylate cyclase</fullName>
        <ecNumber evidence="2">2.7.7.65</ecNumber>
    </recommendedName>
</protein>
<dbReference type="PANTHER" id="PTHR45138">
    <property type="entry name" value="REGULATORY COMPONENTS OF SENSORY TRANSDUCTION SYSTEM"/>
    <property type="match status" value="1"/>
</dbReference>
<evidence type="ECO:0000256" key="2">
    <source>
        <dbReference type="ARBA" id="ARBA00012528"/>
    </source>
</evidence>
<dbReference type="NCBIfam" id="TIGR00254">
    <property type="entry name" value="GGDEF"/>
    <property type="match status" value="1"/>
</dbReference>
<dbReference type="Gene3D" id="3.30.450.40">
    <property type="match status" value="1"/>
</dbReference>
<gene>
    <name evidence="5" type="ORF">THSYN_29270</name>
</gene>
<evidence type="ECO:0000313" key="5">
    <source>
        <dbReference type="EMBL" id="AUB85031.1"/>
    </source>
</evidence>
<dbReference type="OrthoDB" id="9804951at2"/>
<reference evidence="5 6" key="1">
    <citation type="submission" date="2017-03" db="EMBL/GenBank/DDBJ databases">
        <title>Complete genome sequence of Candidatus 'Thiodictyon syntrophicum' sp. nov. strain Cad16T, a photolithoautotroph purple sulfur bacterium isolated from an alpine meromictic lake.</title>
        <authorList>
            <person name="Luedin S.M."/>
            <person name="Pothier J.F."/>
            <person name="Danza F."/>
            <person name="Storelli N."/>
            <person name="Wittwer M."/>
            <person name="Tonolla M."/>
        </authorList>
    </citation>
    <scope>NUCLEOTIDE SEQUENCE [LARGE SCALE GENOMIC DNA]</scope>
    <source>
        <strain evidence="5 6">Cad16T</strain>
        <plasmid evidence="6">Plasmid pts417</plasmid>
    </source>
</reference>
<dbReference type="SUPFAM" id="SSF55073">
    <property type="entry name" value="Nucleotide cyclase"/>
    <property type="match status" value="1"/>
</dbReference>
<organism evidence="5 6">
    <name type="scientific">Candidatus Thiodictyon syntrophicum</name>
    <dbReference type="NCBI Taxonomy" id="1166950"/>
    <lineage>
        <taxon>Bacteria</taxon>
        <taxon>Pseudomonadati</taxon>
        <taxon>Pseudomonadota</taxon>
        <taxon>Gammaproteobacteria</taxon>
        <taxon>Chromatiales</taxon>
        <taxon>Chromatiaceae</taxon>
        <taxon>Thiodictyon</taxon>
    </lineage>
</organism>
<dbReference type="PROSITE" id="PS50887">
    <property type="entry name" value="GGDEF"/>
    <property type="match status" value="1"/>
</dbReference>
<dbReference type="InterPro" id="IPR029016">
    <property type="entry name" value="GAF-like_dom_sf"/>
</dbReference>
<evidence type="ECO:0000256" key="3">
    <source>
        <dbReference type="ARBA" id="ARBA00034247"/>
    </source>
</evidence>
<dbReference type="InterPro" id="IPR050469">
    <property type="entry name" value="Diguanylate_Cyclase"/>
</dbReference>
<dbReference type="SMART" id="SM00065">
    <property type="entry name" value="GAF"/>
    <property type="match status" value="2"/>
</dbReference>
<evidence type="ECO:0000313" key="6">
    <source>
        <dbReference type="Proteomes" id="UP000232638"/>
    </source>
</evidence>
<dbReference type="InterPro" id="IPR043128">
    <property type="entry name" value="Rev_trsase/Diguanyl_cyclase"/>
</dbReference>
<dbReference type="InterPro" id="IPR003018">
    <property type="entry name" value="GAF"/>
</dbReference>
<dbReference type="GO" id="GO:0052621">
    <property type="term" value="F:diguanylate cyclase activity"/>
    <property type="evidence" value="ECO:0007669"/>
    <property type="project" value="UniProtKB-EC"/>
</dbReference>
<accession>A0A2K8UIN5</accession>
<keyword evidence="6" id="KW-1185">Reference proteome</keyword>
<name>A0A2K8UIN5_9GAMM</name>
<dbReference type="KEGG" id="tsy:THSYN_29270"/>
<proteinExistence type="predicted"/>
<dbReference type="Pfam" id="PF00990">
    <property type="entry name" value="GGDEF"/>
    <property type="match status" value="1"/>
</dbReference>
<keyword evidence="5" id="KW-0614">Plasmid</keyword>
<dbReference type="EC" id="2.7.7.65" evidence="2"/>
<dbReference type="InterPro" id="IPR000160">
    <property type="entry name" value="GGDEF_dom"/>
</dbReference>
<evidence type="ECO:0000256" key="1">
    <source>
        <dbReference type="ARBA" id="ARBA00001946"/>
    </source>
</evidence>
<dbReference type="Proteomes" id="UP000232638">
    <property type="component" value="Plasmid pTs417"/>
</dbReference>